<dbReference type="RefSeq" id="WP_033360979.1">
    <property type="nucleotide sequence ID" value="NZ_CP073767.1"/>
</dbReference>
<keyword evidence="1" id="KW-0472">Membrane</keyword>
<dbReference type="AlphaFoldDB" id="A0A9Q9MM27"/>
<reference evidence="2" key="1">
    <citation type="submission" date="2021-04" db="EMBL/GenBank/DDBJ databases">
        <title>Dactylosporangium aurantiacum NRRL B-8018 full assembly.</title>
        <authorList>
            <person name="Hartkoorn R.C."/>
            <person name="Beaudoing E."/>
            <person name="Hot D."/>
        </authorList>
    </citation>
    <scope>NUCLEOTIDE SEQUENCE</scope>
    <source>
        <strain evidence="2">NRRL B-8018</strain>
    </source>
</reference>
<feature type="transmembrane region" description="Helical" evidence="1">
    <location>
        <begin position="41"/>
        <end position="61"/>
    </location>
</feature>
<organism evidence="2 3">
    <name type="scientific">Dactylosporangium aurantiacum</name>
    <dbReference type="NCBI Taxonomy" id="35754"/>
    <lineage>
        <taxon>Bacteria</taxon>
        <taxon>Bacillati</taxon>
        <taxon>Actinomycetota</taxon>
        <taxon>Actinomycetes</taxon>
        <taxon>Micromonosporales</taxon>
        <taxon>Micromonosporaceae</taxon>
        <taxon>Dactylosporangium</taxon>
    </lineage>
</organism>
<dbReference type="KEGG" id="daur:Daura_16540"/>
<keyword evidence="1" id="KW-0812">Transmembrane</keyword>
<dbReference type="Proteomes" id="UP001058003">
    <property type="component" value="Chromosome"/>
</dbReference>
<sequence length="185" mass="19717">MSWPAVPPPKLPPGWHAVPCADPATGGPALLLRMKPYWRRVAIGAAVGGVLLLWAFTIFAYTRGGGGPILCFLVFASVSGAAGTAVMAATQDGWLVTPTGLAGGRVWVSTGTFRRPPRPAVALRLRDDETDDVPTVHLDAVVPPGHHSEIFHETDTGTRAEPLAAWLSAVTGLPVAPREHRRRRR</sequence>
<evidence type="ECO:0000256" key="1">
    <source>
        <dbReference type="SAM" id="Phobius"/>
    </source>
</evidence>
<keyword evidence="1" id="KW-1133">Transmembrane helix</keyword>
<name>A0A9Q9MM27_9ACTN</name>
<keyword evidence="3" id="KW-1185">Reference proteome</keyword>
<protein>
    <submittedName>
        <fullName evidence="2">Uncharacterized protein</fullName>
    </submittedName>
</protein>
<feature type="transmembrane region" description="Helical" evidence="1">
    <location>
        <begin position="67"/>
        <end position="89"/>
    </location>
</feature>
<evidence type="ECO:0000313" key="2">
    <source>
        <dbReference type="EMBL" id="UWZ57626.1"/>
    </source>
</evidence>
<accession>A0A9Q9MM27</accession>
<gene>
    <name evidence="2" type="ORF">Daura_16540</name>
</gene>
<proteinExistence type="predicted"/>
<evidence type="ECO:0000313" key="3">
    <source>
        <dbReference type="Proteomes" id="UP001058003"/>
    </source>
</evidence>
<dbReference type="EMBL" id="CP073767">
    <property type="protein sequence ID" value="UWZ57626.1"/>
    <property type="molecule type" value="Genomic_DNA"/>
</dbReference>